<evidence type="ECO:0000256" key="1">
    <source>
        <dbReference type="ARBA" id="ARBA00005634"/>
    </source>
</evidence>
<feature type="domain" description="Peptidase M28" evidence="3">
    <location>
        <begin position="153"/>
        <end position="283"/>
    </location>
</feature>
<evidence type="ECO:0000259" key="3">
    <source>
        <dbReference type="Pfam" id="PF04389"/>
    </source>
</evidence>
<dbReference type="Gene3D" id="3.40.630.10">
    <property type="entry name" value="Zn peptidases"/>
    <property type="match status" value="1"/>
</dbReference>
<dbReference type="AlphaFoldDB" id="A0A9P7L5T9"/>
<comment type="similarity">
    <text evidence="1">Belongs to the peptidase M28 family. M28B subfamily.</text>
</comment>
<dbReference type="GO" id="GO:0004180">
    <property type="term" value="F:carboxypeptidase activity"/>
    <property type="evidence" value="ECO:0007669"/>
    <property type="project" value="TreeGrafter"/>
</dbReference>
<reference evidence="4" key="1">
    <citation type="journal article" date="2020" name="bioRxiv">
        <title>Historical genomics reveals the evolutionary mechanisms behind multiple outbreaks of the host-specific coffee wilt pathogen Fusarium xylarioides.</title>
        <authorList>
            <person name="Peck D."/>
            <person name="Nowell R.W."/>
            <person name="Flood J."/>
            <person name="Ryan M.J."/>
            <person name="Barraclough T.G."/>
        </authorList>
    </citation>
    <scope>NUCLEOTIDE SEQUENCE</scope>
    <source>
        <strain evidence="4">IMI 127659i</strain>
    </source>
</reference>
<dbReference type="Proteomes" id="UP000750502">
    <property type="component" value="Unassembled WGS sequence"/>
</dbReference>
<evidence type="ECO:0000259" key="2">
    <source>
        <dbReference type="Pfam" id="PF04253"/>
    </source>
</evidence>
<dbReference type="InterPro" id="IPR007365">
    <property type="entry name" value="TFR-like_dimer_dom"/>
</dbReference>
<dbReference type="PANTHER" id="PTHR10404">
    <property type="entry name" value="N-ACETYLATED-ALPHA-LINKED ACIDIC DIPEPTIDASE"/>
    <property type="match status" value="1"/>
</dbReference>
<proteinExistence type="inferred from homology"/>
<accession>A0A9P7L5T9</accession>
<protein>
    <submittedName>
        <fullName evidence="4">Uncharacterized protein</fullName>
    </submittedName>
</protein>
<gene>
    <name evidence="4" type="ORF">H9Q72_006509</name>
</gene>
<dbReference type="SUPFAM" id="SSF47672">
    <property type="entry name" value="Transferrin receptor-like dimerisation domain"/>
    <property type="match status" value="1"/>
</dbReference>
<dbReference type="InterPro" id="IPR036757">
    <property type="entry name" value="TFR-like_dimer_dom_sf"/>
</dbReference>
<organism evidence="4 5">
    <name type="scientific">Fusarium xylarioides</name>
    <dbReference type="NCBI Taxonomy" id="221167"/>
    <lineage>
        <taxon>Eukaryota</taxon>
        <taxon>Fungi</taxon>
        <taxon>Dikarya</taxon>
        <taxon>Ascomycota</taxon>
        <taxon>Pezizomycotina</taxon>
        <taxon>Sordariomycetes</taxon>
        <taxon>Hypocreomycetidae</taxon>
        <taxon>Hypocreales</taxon>
        <taxon>Nectriaceae</taxon>
        <taxon>Fusarium</taxon>
        <taxon>Fusarium fujikuroi species complex</taxon>
    </lineage>
</organism>
<keyword evidence="5" id="KW-1185">Reference proteome</keyword>
<evidence type="ECO:0000313" key="5">
    <source>
        <dbReference type="Proteomes" id="UP000750502"/>
    </source>
</evidence>
<dbReference type="InterPro" id="IPR046450">
    <property type="entry name" value="PA_dom_sf"/>
</dbReference>
<dbReference type="Pfam" id="PF04389">
    <property type="entry name" value="Peptidase_M28"/>
    <property type="match status" value="1"/>
</dbReference>
<name>A0A9P7L5T9_9HYPO</name>
<dbReference type="InterPro" id="IPR039373">
    <property type="entry name" value="Peptidase_M28B"/>
</dbReference>
<dbReference type="InterPro" id="IPR007484">
    <property type="entry name" value="Peptidase_M28"/>
</dbReference>
<dbReference type="Gene3D" id="1.20.930.40">
    <property type="entry name" value="Transferrin receptor-like, dimerisation domain"/>
    <property type="match status" value="1"/>
</dbReference>
<dbReference type="FunFam" id="3.40.630.10:FF:000101">
    <property type="entry name" value="N-acetylated alpha-linked acidic dipeptidase like 1"/>
    <property type="match status" value="1"/>
</dbReference>
<dbReference type="OrthoDB" id="5841748at2759"/>
<dbReference type="Pfam" id="PF04253">
    <property type="entry name" value="TFR_dimer"/>
    <property type="match status" value="1"/>
</dbReference>
<sequence>MIGTILYTDPLEDGEITEANGYLPYPDGLARHPSSIQRGSTRWGSLSFGDPSTIGYASHKDSPHADITPYGPSIPSIPISPRDGLQLLHALDNHGLSAETVNRTNYKGAFSNVTYHSGPAPGATLNLVNIMDTRLEPAWDVIASINGTNEDDILASWDAEEFGLMGSTEWVEDHLPELVEKTVAYINLDTAVSGPRTEIVGSGEIQTIAIETMKKIIFPEGYGAGPTLYDAWFNATEGVLPAMGSGSDYAAFYHNGITSLDIAGGPGPKDAVYAYHTLYDTHRWMTEYADPGFHLHAAMGQFVTLLTYHIADDPLIPFDLTHAGTALRDIFEDLEEKLTDRFPSYDLDLTPLSSAVSSFEEAGKHISTLAKQAVALNDTVLLGAVNSAYKAFSRGFASEGLLPGRFSFYNVVSAPGLDSGYGADVFPAVQDSLDQGNLTQAEEWVERSAKAVLRAAEILKIGE</sequence>
<dbReference type="EMBL" id="JADFTT010000201">
    <property type="protein sequence ID" value="KAG5765431.1"/>
    <property type="molecule type" value="Genomic_DNA"/>
</dbReference>
<evidence type="ECO:0000313" key="4">
    <source>
        <dbReference type="EMBL" id="KAG5765431.1"/>
    </source>
</evidence>
<dbReference type="SUPFAM" id="SSF53187">
    <property type="entry name" value="Zn-dependent exopeptidases"/>
    <property type="match status" value="1"/>
</dbReference>
<dbReference type="PANTHER" id="PTHR10404:SF46">
    <property type="entry name" value="VACUOLAR PROTEIN SORTING-ASSOCIATED PROTEIN 70"/>
    <property type="match status" value="1"/>
</dbReference>
<dbReference type="SUPFAM" id="SSF52025">
    <property type="entry name" value="PA domain"/>
    <property type="match status" value="1"/>
</dbReference>
<comment type="caution">
    <text evidence="4">The sequence shown here is derived from an EMBL/GenBank/DDBJ whole genome shotgun (WGS) entry which is preliminary data.</text>
</comment>
<dbReference type="Gene3D" id="3.50.30.30">
    <property type="match status" value="1"/>
</dbReference>
<feature type="domain" description="Transferrin receptor-like dimerisation" evidence="2">
    <location>
        <begin position="347"/>
        <end position="460"/>
    </location>
</feature>
<reference evidence="4" key="2">
    <citation type="submission" date="2020-10" db="EMBL/GenBank/DDBJ databases">
        <authorList>
            <person name="Peck L.D."/>
            <person name="Nowell R.W."/>
            <person name="Flood J."/>
            <person name="Ryan M.J."/>
            <person name="Barraclough T.G."/>
        </authorList>
    </citation>
    <scope>NUCLEOTIDE SEQUENCE</scope>
    <source>
        <strain evidence="4">IMI 127659i</strain>
    </source>
</reference>